<evidence type="ECO:0008006" key="4">
    <source>
        <dbReference type="Google" id="ProtNLM"/>
    </source>
</evidence>
<feature type="region of interest" description="Disordered" evidence="1">
    <location>
        <begin position="76"/>
        <end position="128"/>
    </location>
</feature>
<dbReference type="InParanoid" id="M1DXW4"/>
<proteinExistence type="predicted"/>
<reference evidence="3" key="1">
    <citation type="journal article" date="2011" name="Nature">
        <title>Genome sequence and analysis of the tuber crop potato.</title>
        <authorList>
            <consortium name="The Potato Genome Sequencing Consortium"/>
        </authorList>
    </citation>
    <scope>NUCLEOTIDE SEQUENCE [LARGE SCALE GENOMIC DNA]</scope>
    <source>
        <strain evidence="3">cv. DM1-3 516 R44</strain>
    </source>
</reference>
<dbReference type="Proteomes" id="UP000011115">
    <property type="component" value="Unassembled WGS sequence"/>
</dbReference>
<protein>
    <recommendedName>
        <fullName evidence="4">Integrase core domain containing protein</fullName>
    </recommendedName>
</protein>
<sequence length="207" mass="22522">MEFVKLGGPWTNRCVTEQVGDPDFVSCLDPHLTGGPVKLELCRRAGVPREETRDIEVTPTSSTDIWRIEAKHTREEADMRRAAPLDASPEVDVETIPVEEPLPTPGSGTSGTHASTSSQAPGASTTSQPTRITHAMILKMWHLAHFVDVRATRLEAAIPWMIERAILAALTPLRASIDTFTARVESCESRQGATSKVMALKAEVADL</sequence>
<keyword evidence="3" id="KW-1185">Reference proteome</keyword>
<dbReference type="HOGENOM" id="CLU_029307_10_0_1"/>
<evidence type="ECO:0000313" key="2">
    <source>
        <dbReference type="EnsemblPlants" id="PGSC0003DMT400096180"/>
    </source>
</evidence>
<evidence type="ECO:0000313" key="3">
    <source>
        <dbReference type="Proteomes" id="UP000011115"/>
    </source>
</evidence>
<accession>M1DXW4</accession>
<feature type="compositionally biased region" description="Polar residues" evidence="1">
    <location>
        <begin position="119"/>
        <end position="128"/>
    </location>
</feature>
<feature type="compositionally biased region" description="Low complexity" evidence="1">
    <location>
        <begin position="105"/>
        <end position="118"/>
    </location>
</feature>
<reference evidence="2" key="2">
    <citation type="submission" date="2015-06" db="UniProtKB">
        <authorList>
            <consortium name="EnsemblPlants"/>
        </authorList>
    </citation>
    <scope>IDENTIFICATION</scope>
    <source>
        <strain evidence="2">DM1-3 516 R44</strain>
    </source>
</reference>
<organism evidence="2 3">
    <name type="scientific">Solanum tuberosum</name>
    <name type="common">Potato</name>
    <dbReference type="NCBI Taxonomy" id="4113"/>
    <lineage>
        <taxon>Eukaryota</taxon>
        <taxon>Viridiplantae</taxon>
        <taxon>Streptophyta</taxon>
        <taxon>Embryophyta</taxon>
        <taxon>Tracheophyta</taxon>
        <taxon>Spermatophyta</taxon>
        <taxon>Magnoliopsida</taxon>
        <taxon>eudicotyledons</taxon>
        <taxon>Gunneridae</taxon>
        <taxon>Pentapetalae</taxon>
        <taxon>asterids</taxon>
        <taxon>lamiids</taxon>
        <taxon>Solanales</taxon>
        <taxon>Solanaceae</taxon>
        <taxon>Solanoideae</taxon>
        <taxon>Solaneae</taxon>
        <taxon>Solanum</taxon>
    </lineage>
</organism>
<name>M1DXW4_SOLTU</name>
<evidence type="ECO:0000256" key="1">
    <source>
        <dbReference type="SAM" id="MobiDB-lite"/>
    </source>
</evidence>
<dbReference type="PaxDb" id="4113-PGSC0003DMT400096180"/>
<dbReference type="AlphaFoldDB" id="M1DXW4"/>
<dbReference type="Gramene" id="PGSC0003DMT400096180">
    <property type="protein sequence ID" value="PGSC0003DMT400096180"/>
    <property type="gene ID" value="PGSC0003DMG400045751"/>
</dbReference>
<dbReference type="eggNOG" id="ENOG502R85P">
    <property type="taxonomic scope" value="Eukaryota"/>
</dbReference>
<dbReference type="EnsemblPlants" id="PGSC0003DMT400096180">
    <property type="protein sequence ID" value="PGSC0003DMT400096180"/>
    <property type="gene ID" value="PGSC0003DMG400045751"/>
</dbReference>